<accession>A0A2D0MZ82</accession>
<reference evidence="3 4" key="1">
    <citation type="submission" date="2017-10" db="EMBL/GenBank/DDBJ databases">
        <title>The draft genome sequence of Lewinella nigricans NBRC 102662.</title>
        <authorList>
            <person name="Wang K."/>
        </authorList>
    </citation>
    <scope>NUCLEOTIDE SEQUENCE [LARGE SCALE GENOMIC DNA]</scope>
    <source>
        <strain evidence="3 4">NBRC 102662</strain>
    </source>
</reference>
<protein>
    <submittedName>
        <fullName evidence="3">Aminopeptidase</fullName>
    </submittedName>
</protein>
<feature type="signal peptide" evidence="1">
    <location>
        <begin position="1"/>
        <end position="26"/>
    </location>
</feature>
<dbReference type="PANTHER" id="PTHR11533">
    <property type="entry name" value="PROTEASE M1 ZINC METALLOPROTEASE"/>
    <property type="match status" value="1"/>
</dbReference>
<dbReference type="EMBL" id="PDUD01000055">
    <property type="protein sequence ID" value="PHN01438.1"/>
    <property type="molecule type" value="Genomic_DNA"/>
</dbReference>
<dbReference type="GO" id="GO:0070006">
    <property type="term" value="F:metalloaminopeptidase activity"/>
    <property type="evidence" value="ECO:0007669"/>
    <property type="project" value="TreeGrafter"/>
</dbReference>
<dbReference type="GO" id="GO:0008270">
    <property type="term" value="F:zinc ion binding"/>
    <property type="evidence" value="ECO:0007669"/>
    <property type="project" value="InterPro"/>
</dbReference>
<dbReference type="Proteomes" id="UP000223913">
    <property type="component" value="Unassembled WGS sequence"/>
</dbReference>
<evidence type="ECO:0000313" key="3">
    <source>
        <dbReference type="EMBL" id="PHN01438.1"/>
    </source>
</evidence>
<keyword evidence="4" id="KW-1185">Reference proteome</keyword>
<proteinExistence type="predicted"/>
<dbReference type="GO" id="GO:0042277">
    <property type="term" value="F:peptide binding"/>
    <property type="evidence" value="ECO:0007669"/>
    <property type="project" value="TreeGrafter"/>
</dbReference>
<feature type="chain" id="PRO_5012429175" evidence="1">
    <location>
        <begin position="27"/>
        <end position="795"/>
    </location>
</feature>
<organism evidence="3 4">
    <name type="scientific">Flavilitoribacter nigricans (strain ATCC 23147 / DSM 23189 / NBRC 102662 / NCIMB 1420 / SS-2)</name>
    <name type="common">Lewinella nigricans</name>
    <dbReference type="NCBI Taxonomy" id="1122177"/>
    <lineage>
        <taxon>Bacteria</taxon>
        <taxon>Pseudomonadati</taxon>
        <taxon>Bacteroidota</taxon>
        <taxon>Saprospiria</taxon>
        <taxon>Saprospirales</taxon>
        <taxon>Lewinellaceae</taxon>
        <taxon>Flavilitoribacter</taxon>
    </lineage>
</organism>
<gene>
    <name evidence="3" type="ORF">CRP01_37265</name>
</gene>
<evidence type="ECO:0000313" key="4">
    <source>
        <dbReference type="Proteomes" id="UP000223913"/>
    </source>
</evidence>
<dbReference type="GO" id="GO:0016020">
    <property type="term" value="C:membrane"/>
    <property type="evidence" value="ECO:0007669"/>
    <property type="project" value="TreeGrafter"/>
</dbReference>
<dbReference type="GO" id="GO:0043171">
    <property type="term" value="P:peptide catabolic process"/>
    <property type="evidence" value="ECO:0007669"/>
    <property type="project" value="TreeGrafter"/>
</dbReference>
<dbReference type="PANTHER" id="PTHR11533:SF174">
    <property type="entry name" value="PUROMYCIN-SENSITIVE AMINOPEPTIDASE-RELATED"/>
    <property type="match status" value="1"/>
</dbReference>
<dbReference type="GO" id="GO:0005737">
    <property type="term" value="C:cytoplasm"/>
    <property type="evidence" value="ECO:0007669"/>
    <property type="project" value="TreeGrafter"/>
</dbReference>
<name>A0A2D0MZ82_FLAN2</name>
<dbReference type="InterPro" id="IPR050344">
    <property type="entry name" value="Peptidase_M1_aminopeptidases"/>
</dbReference>
<dbReference type="InterPro" id="IPR027268">
    <property type="entry name" value="Peptidase_M4/M1_CTD_sf"/>
</dbReference>
<evidence type="ECO:0000259" key="2">
    <source>
        <dbReference type="Pfam" id="PF01433"/>
    </source>
</evidence>
<keyword evidence="3" id="KW-0645">Protease</keyword>
<sequence>MKPFVFSRSTYSFLLFVLAPFALIQAQQPGVHGNKFEQLGTMLPPGNTYRSQDGSPGPEYWQQRADYDIDCTLDTENLRLNGEESITYYNQSPNTLRYLWLQLDENQHSAKNNNQYFDPNSIDPVMSAADLRALESAKEVADYGIEILEVKGENDEPLRHFIDATIMRVELPEPLAPGQKFTFKVKWFYNIVDRVKLIETLKVFANYPRGGYEYFPEDGNYLFTITQWYPRMCVYSDFEGWQTNQFTGQAEFALNFGNFLVKMTLPDDYMVGATGECLNYPVVLSSTQLERWEQAQTATEPVEIVTLAEAKALEQKENSTATKTWIYRAENVRDFAWTASRKFVWDAMPHITEAGKRVMCMSYYGKEAYPIYNRYSTKAVAQTLRTYSRYSIPYPYPSAISVEAANGMEYPMICFNPGRAEKDGTYTPQAKHSAISVIIHEVGHNYFPMIINSDERQWTWMDEGLNSFVQYLTEMEFDNNYPSGFGATSTITDYMALPKEYLEPLMTNGENLIDFGSNAYTKTAAGLNILRETIMGRERFDYAYREYCRRWAFKHPTPADFFRSMEDAGGMDLDWFWRGWFYSTDATDISLDSIQWYKVDLETNPRREEHTMTQKVEEPFLDITRRRNRASDMEFTVEQDEELQDFYTNYKPWETVDSVQETTTYLYDQTFTEAEKEERYGGKNYYQLFFSNKGGLVMPVIIEWTFEDGTTEIERIPVQIWRKNEEAFSRVFVKDKVATAIRIDPFKETADIDESNNNWPVREMPSRFQVFKAHKMKEKLNPMQRAKKDGKVIKP</sequence>
<dbReference type="Gene3D" id="1.10.390.10">
    <property type="entry name" value="Neutral Protease Domain 2"/>
    <property type="match status" value="1"/>
</dbReference>
<dbReference type="AlphaFoldDB" id="A0A2D0MZ82"/>
<dbReference type="SUPFAM" id="SSF55486">
    <property type="entry name" value="Metalloproteases ('zincins'), catalytic domain"/>
    <property type="match status" value="1"/>
</dbReference>
<dbReference type="GO" id="GO:0005615">
    <property type="term" value="C:extracellular space"/>
    <property type="evidence" value="ECO:0007669"/>
    <property type="project" value="TreeGrafter"/>
</dbReference>
<comment type="caution">
    <text evidence="3">The sequence shown here is derived from an EMBL/GenBank/DDBJ whole genome shotgun (WGS) entry which is preliminary data.</text>
</comment>
<evidence type="ECO:0000256" key="1">
    <source>
        <dbReference type="SAM" id="SignalP"/>
    </source>
</evidence>
<feature type="domain" description="Peptidase M1 membrane alanine aminopeptidase" evidence="2">
    <location>
        <begin position="380"/>
        <end position="580"/>
    </location>
</feature>
<dbReference type="RefSeq" id="WP_099155185.1">
    <property type="nucleotide sequence ID" value="NZ_PDUD01000055.1"/>
</dbReference>
<dbReference type="Pfam" id="PF01433">
    <property type="entry name" value="Peptidase_M1"/>
    <property type="match status" value="1"/>
</dbReference>
<dbReference type="OrthoDB" id="9814383at2"/>
<dbReference type="CDD" id="cd09604">
    <property type="entry name" value="M1_APN_like"/>
    <property type="match status" value="1"/>
</dbReference>
<keyword evidence="3" id="KW-0378">Hydrolase</keyword>
<keyword evidence="1" id="KW-0732">Signal</keyword>
<keyword evidence="3" id="KW-0031">Aminopeptidase</keyword>
<dbReference type="InterPro" id="IPR014782">
    <property type="entry name" value="Peptidase_M1_dom"/>
</dbReference>